<organism evidence="6 7">
    <name type="scientific">Aspergillus calidoustus</name>
    <dbReference type="NCBI Taxonomy" id="454130"/>
    <lineage>
        <taxon>Eukaryota</taxon>
        <taxon>Fungi</taxon>
        <taxon>Dikarya</taxon>
        <taxon>Ascomycota</taxon>
        <taxon>Pezizomycotina</taxon>
        <taxon>Eurotiomycetes</taxon>
        <taxon>Eurotiomycetidae</taxon>
        <taxon>Eurotiales</taxon>
        <taxon>Aspergillaceae</taxon>
        <taxon>Aspergillus</taxon>
        <taxon>Aspergillus subgen. Nidulantes</taxon>
    </lineage>
</organism>
<reference evidence="7" key="1">
    <citation type="journal article" date="2016" name="Genome Announc.">
        <title>Draft genome sequences of fungus Aspergillus calidoustus.</title>
        <authorList>
            <person name="Horn F."/>
            <person name="Linde J."/>
            <person name="Mattern D.J."/>
            <person name="Walther G."/>
            <person name="Guthke R."/>
            <person name="Scherlach K."/>
            <person name="Martin K."/>
            <person name="Brakhage A.A."/>
            <person name="Petzke L."/>
            <person name="Valiante V."/>
        </authorList>
    </citation>
    <scope>NUCLEOTIDE SEQUENCE [LARGE SCALE GENOMIC DNA]</scope>
    <source>
        <strain evidence="7">SF006504</strain>
    </source>
</reference>
<evidence type="ECO:0000256" key="2">
    <source>
        <dbReference type="ARBA" id="ARBA00022692"/>
    </source>
</evidence>
<dbReference type="OrthoDB" id="10012223at2759"/>
<evidence type="ECO:0000256" key="5">
    <source>
        <dbReference type="SAM" id="Phobius"/>
    </source>
</evidence>
<accession>A0A0U5C4L2</accession>
<dbReference type="GO" id="GO:0005811">
    <property type="term" value="C:lipid droplet"/>
    <property type="evidence" value="ECO:0007669"/>
    <property type="project" value="TreeGrafter"/>
</dbReference>
<proteinExistence type="predicted"/>
<feature type="transmembrane region" description="Helical" evidence="5">
    <location>
        <begin position="53"/>
        <end position="73"/>
    </location>
</feature>
<keyword evidence="2 5" id="KW-0812">Transmembrane</keyword>
<evidence type="ECO:0000256" key="3">
    <source>
        <dbReference type="ARBA" id="ARBA00022989"/>
    </source>
</evidence>
<keyword evidence="7" id="KW-1185">Reference proteome</keyword>
<sequence>MSDRAKEAIRAESSNLAATAHDIAFSGAYLYPFRGIIHLLTHPPLYTPLLRRALQTLTLGISITTSLFVFTYLPQVALVTLLTGPLAFLSPLTTSLLILTESAILTNFFARGWILSDALIDIFDAVLLDRGCQALVERGREVKALRAGSGDGVMARLGKLRVKPRFVGEGGVSGWVEGLIRSVLLLPLNFVPVVGTVGYVYVAGKKAGPGLHERYFQLRGMGSEERRKWIEKKRGGYTGLGMASVLLEMVPFASILFEFSNAVGAALWAADLEKGRE</sequence>
<dbReference type="GO" id="GO:0005619">
    <property type="term" value="C:ascospore wall"/>
    <property type="evidence" value="ECO:0007669"/>
    <property type="project" value="TreeGrafter"/>
</dbReference>
<dbReference type="AlphaFoldDB" id="A0A0U5C4L2"/>
<dbReference type="InterPro" id="IPR059112">
    <property type="entry name" value="CysZ/EI24"/>
</dbReference>
<keyword evidence="3 5" id="KW-1133">Transmembrane helix</keyword>
<feature type="transmembrane region" description="Helical" evidence="5">
    <location>
        <begin position="236"/>
        <end position="257"/>
    </location>
</feature>
<dbReference type="EMBL" id="CDMC01000003">
    <property type="protein sequence ID" value="CEL02906.1"/>
    <property type="molecule type" value="Genomic_DNA"/>
</dbReference>
<evidence type="ECO:0000313" key="7">
    <source>
        <dbReference type="Proteomes" id="UP000054771"/>
    </source>
</evidence>
<dbReference type="Pfam" id="PF07264">
    <property type="entry name" value="EI24"/>
    <property type="match status" value="1"/>
</dbReference>
<comment type="subcellular location">
    <subcellularLocation>
        <location evidence="1">Membrane</location>
        <topology evidence="1">Multi-pass membrane protein</topology>
    </subcellularLocation>
</comment>
<dbReference type="PANTHER" id="PTHR34292">
    <property type="entry name" value="OUTER SPORE WALL PROTEIN LDS1"/>
    <property type="match status" value="1"/>
</dbReference>
<dbReference type="OMA" id="GRYFQLK"/>
<evidence type="ECO:0008006" key="8">
    <source>
        <dbReference type="Google" id="ProtNLM"/>
    </source>
</evidence>
<name>A0A0U5C4L2_ASPCI</name>
<dbReference type="Proteomes" id="UP000054771">
    <property type="component" value="Unassembled WGS sequence"/>
</dbReference>
<protein>
    <recommendedName>
        <fullName evidence="8">Outer spore wall protein RRT8</fullName>
    </recommendedName>
</protein>
<keyword evidence="4 5" id="KW-0472">Membrane</keyword>
<dbReference type="GO" id="GO:0005628">
    <property type="term" value="C:prospore membrane"/>
    <property type="evidence" value="ECO:0007669"/>
    <property type="project" value="TreeGrafter"/>
</dbReference>
<gene>
    <name evidence="6" type="ORF">ASPCAL04069</name>
</gene>
<dbReference type="InterPro" id="IPR052786">
    <property type="entry name" value="Spore_wall_assembly"/>
</dbReference>
<evidence type="ECO:0000256" key="4">
    <source>
        <dbReference type="ARBA" id="ARBA00023136"/>
    </source>
</evidence>
<evidence type="ECO:0000313" key="6">
    <source>
        <dbReference type="EMBL" id="CEL02906.1"/>
    </source>
</evidence>
<evidence type="ECO:0000256" key="1">
    <source>
        <dbReference type="ARBA" id="ARBA00004141"/>
    </source>
</evidence>
<dbReference type="STRING" id="454130.A0A0U5C4L2"/>
<dbReference type="PANTHER" id="PTHR34292:SF2">
    <property type="entry name" value="OUTER SPORE WALL PROTEIN LDS1"/>
    <property type="match status" value="1"/>
</dbReference>